<proteinExistence type="predicted"/>
<dbReference type="STRING" id="1032480.MLP_21330"/>
<feature type="compositionally biased region" description="Basic and acidic residues" evidence="1">
    <location>
        <begin position="1"/>
        <end position="22"/>
    </location>
</feature>
<dbReference type="Proteomes" id="UP000007947">
    <property type="component" value="Chromosome"/>
</dbReference>
<feature type="region of interest" description="Disordered" evidence="1">
    <location>
        <begin position="49"/>
        <end position="73"/>
    </location>
</feature>
<gene>
    <name evidence="2" type="ordered locus">MLP_21330</name>
</gene>
<dbReference type="HOGENOM" id="CLU_1056957_0_0_11"/>
<protein>
    <submittedName>
        <fullName evidence="2">Uncharacterized protein</fullName>
    </submittedName>
</protein>
<name>F5XDX4_MICPN</name>
<reference evidence="2 3" key="1">
    <citation type="submission" date="2011-05" db="EMBL/GenBank/DDBJ databases">
        <title>Whole genome sequence of Microlunatus phosphovorus NM-1.</title>
        <authorList>
            <person name="Hosoyama A."/>
            <person name="Sasaki K."/>
            <person name="Harada T."/>
            <person name="Igarashi R."/>
            <person name="Kawakoshi A."/>
            <person name="Sasagawa M."/>
            <person name="Fukada J."/>
            <person name="Nakamura S."/>
            <person name="Katano Y."/>
            <person name="Hanada S."/>
            <person name="Kamagata Y."/>
            <person name="Nakamura N."/>
            <person name="Yamazaki S."/>
            <person name="Fujita N."/>
        </authorList>
    </citation>
    <scope>NUCLEOTIDE SEQUENCE [LARGE SCALE GENOMIC DNA]</scope>
    <source>
        <strain evidence="3">ATCC 700054 / DSM 10555 / JCM 9379 / NBRC 101784 / NCIMB 13414 / VKM Ac-1990 / NM-1</strain>
    </source>
</reference>
<organism evidence="2 3">
    <name type="scientific">Microlunatus phosphovorus (strain ATCC 700054 / DSM 10555 / JCM 9379 / NBRC 101784 / NCIMB 13414 / VKM Ac-1990 / NM-1)</name>
    <dbReference type="NCBI Taxonomy" id="1032480"/>
    <lineage>
        <taxon>Bacteria</taxon>
        <taxon>Bacillati</taxon>
        <taxon>Actinomycetota</taxon>
        <taxon>Actinomycetes</taxon>
        <taxon>Propionibacteriales</taxon>
        <taxon>Propionibacteriaceae</taxon>
        <taxon>Microlunatus</taxon>
    </lineage>
</organism>
<feature type="region of interest" description="Disordered" evidence="1">
    <location>
        <begin position="1"/>
        <end position="32"/>
    </location>
</feature>
<dbReference type="AlphaFoldDB" id="F5XDX4"/>
<evidence type="ECO:0000313" key="2">
    <source>
        <dbReference type="EMBL" id="BAK35147.1"/>
    </source>
</evidence>
<keyword evidence="3" id="KW-1185">Reference proteome</keyword>
<evidence type="ECO:0000256" key="1">
    <source>
        <dbReference type="SAM" id="MobiDB-lite"/>
    </source>
</evidence>
<accession>F5XDX4</accession>
<sequence length="263" mass="28855">MDRERVTRTLPRQREPETEFGRHSPHGPVPALLDLQRSAGNQAIQTAVQRVRQGGPGARSGRSIYDPQPGDDARTAKWKAAMRARDAAAGQKLDELQLDRAWLLAGVESLGASTDITEVLRSAIVSNCQGLGGQTTYMDRDYPPETVVEAARAWSDLEHQVVYDDDLTPIDGGSGGFDSGPGQMVGKNLRVARIMSDVSLRGDNIGAQERNGGWECTVNLGMRILGKQSNFFIHPPEWRSAQRPPGDQYDPTWLREKLQVGAN</sequence>
<dbReference type="EMBL" id="AP012204">
    <property type="protein sequence ID" value="BAK35147.1"/>
    <property type="molecule type" value="Genomic_DNA"/>
</dbReference>
<dbReference type="KEGG" id="mph:MLP_21330"/>
<evidence type="ECO:0000313" key="3">
    <source>
        <dbReference type="Proteomes" id="UP000007947"/>
    </source>
</evidence>